<evidence type="ECO:0000256" key="3">
    <source>
        <dbReference type="ARBA" id="ARBA00022475"/>
    </source>
</evidence>
<dbReference type="PANTHER" id="PTHR33567">
    <property type="entry name" value="CHROMATE ION TRANSPORTER (EUROFUNG)"/>
    <property type="match status" value="1"/>
</dbReference>
<comment type="similarity">
    <text evidence="2">Belongs to the chromate ion transporter (CHR) (TC 2.A.51) family.</text>
</comment>
<keyword evidence="9" id="KW-1185">Reference proteome</keyword>
<feature type="transmembrane region" description="Helical" evidence="7">
    <location>
        <begin position="67"/>
        <end position="87"/>
    </location>
</feature>
<keyword evidence="5 7" id="KW-1133">Transmembrane helix</keyword>
<gene>
    <name evidence="8" type="ORF">E4O86_14185</name>
</gene>
<feature type="transmembrane region" description="Helical" evidence="7">
    <location>
        <begin position="247"/>
        <end position="265"/>
    </location>
</feature>
<evidence type="ECO:0000256" key="5">
    <source>
        <dbReference type="ARBA" id="ARBA00022989"/>
    </source>
</evidence>
<evidence type="ECO:0000256" key="1">
    <source>
        <dbReference type="ARBA" id="ARBA00004651"/>
    </source>
</evidence>
<feature type="transmembrane region" description="Helical" evidence="7">
    <location>
        <begin position="182"/>
        <end position="204"/>
    </location>
</feature>
<feature type="transmembrane region" description="Helical" evidence="7">
    <location>
        <begin position="138"/>
        <end position="162"/>
    </location>
</feature>
<dbReference type="GO" id="GO:0005886">
    <property type="term" value="C:plasma membrane"/>
    <property type="evidence" value="ECO:0007669"/>
    <property type="project" value="UniProtKB-SubCell"/>
</dbReference>
<name>A0A964WUH8_9HYPH</name>
<evidence type="ECO:0000313" key="9">
    <source>
        <dbReference type="Proteomes" id="UP000773614"/>
    </source>
</evidence>
<dbReference type="Pfam" id="PF02417">
    <property type="entry name" value="Chromate_transp"/>
    <property type="match status" value="1"/>
</dbReference>
<organism evidence="8 9">
    <name type="scientific">Propylenella binzhouense</name>
    <dbReference type="NCBI Taxonomy" id="2555902"/>
    <lineage>
        <taxon>Bacteria</taxon>
        <taxon>Pseudomonadati</taxon>
        <taxon>Pseudomonadota</taxon>
        <taxon>Alphaproteobacteria</taxon>
        <taxon>Hyphomicrobiales</taxon>
        <taxon>Propylenellaceae</taxon>
        <taxon>Propylenella</taxon>
    </lineage>
</organism>
<keyword evidence="3" id="KW-1003">Cell membrane</keyword>
<feature type="non-terminal residue" evidence="8">
    <location>
        <position position="1"/>
    </location>
</feature>
<reference evidence="8" key="1">
    <citation type="submission" date="2019-03" db="EMBL/GenBank/DDBJ databases">
        <title>Afifella sp. nov., isolated from activated sludge.</title>
        <authorList>
            <person name="Li Q."/>
            <person name="Liu Y."/>
        </authorList>
    </citation>
    <scope>NUCLEOTIDE SEQUENCE</scope>
    <source>
        <strain evidence="8">L72</strain>
    </source>
</reference>
<feature type="transmembrane region" description="Helical" evidence="7">
    <location>
        <begin position="107"/>
        <end position="126"/>
    </location>
</feature>
<dbReference type="InterPro" id="IPR003370">
    <property type="entry name" value="Chromate_transpt"/>
</dbReference>
<evidence type="ECO:0000256" key="4">
    <source>
        <dbReference type="ARBA" id="ARBA00022692"/>
    </source>
</evidence>
<feature type="transmembrane region" description="Helical" evidence="7">
    <location>
        <begin position="33"/>
        <end position="55"/>
    </location>
</feature>
<sequence length="266" mass="27248">LAPTLLGPGGGGAAADPADAVALRSEPPSWSRAIGTGLVWGAVWLVPVAALVLVLGWNHVFAQEAVFFSKTAAVSFGGAYAVLAYVAQQAVEVHRWLAPGEMLTGLGLAETTPGPLILVLVFVGFLGGFRGETGLDPYLAGTIGALVTVWTTFAPCFLWIFLGAPFIEALRGNRALNGALSAITAAVVGVIANLAVWFAIHVLFAEVGVARLGPVALPVPELSSFDWRAGAIALAAGLMLLRFRVGMVPTLAAAAAAGALLKLFGI</sequence>
<keyword evidence="4 7" id="KW-0812">Transmembrane</keyword>
<comment type="caution">
    <text evidence="8">The sequence shown here is derived from an EMBL/GenBank/DDBJ whole genome shotgun (WGS) entry which is preliminary data.</text>
</comment>
<evidence type="ECO:0000256" key="2">
    <source>
        <dbReference type="ARBA" id="ARBA00005262"/>
    </source>
</evidence>
<dbReference type="PANTHER" id="PTHR33567:SF3">
    <property type="entry name" value="CHROMATE ION TRANSPORTER (EUROFUNG)"/>
    <property type="match status" value="1"/>
</dbReference>
<dbReference type="RefSeq" id="WP_161141203.1">
    <property type="nucleotide sequence ID" value="NZ_SPKJ01000050.1"/>
</dbReference>
<comment type="subcellular location">
    <subcellularLocation>
        <location evidence="1">Cell membrane</location>
        <topology evidence="1">Multi-pass membrane protein</topology>
    </subcellularLocation>
</comment>
<accession>A0A964WUH8</accession>
<evidence type="ECO:0000256" key="6">
    <source>
        <dbReference type="ARBA" id="ARBA00023136"/>
    </source>
</evidence>
<evidence type="ECO:0000313" key="8">
    <source>
        <dbReference type="EMBL" id="MYZ48860.1"/>
    </source>
</evidence>
<proteinExistence type="inferred from homology"/>
<keyword evidence="6 7" id="KW-0472">Membrane</keyword>
<dbReference type="GO" id="GO:0015109">
    <property type="term" value="F:chromate transmembrane transporter activity"/>
    <property type="evidence" value="ECO:0007669"/>
    <property type="project" value="InterPro"/>
</dbReference>
<dbReference type="AlphaFoldDB" id="A0A964WUH8"/>
<protein>
    <submittedName>
        <fullName evidence="8">Chromate transporter</fullName>
    </submittedName>
</protein>
<dbReference type="OrthoDB" id="8969999at2"/>
<dbReference type="Proteomes" id="UP000773614">
    <property type="component" value="Unassembled WGS sequence"/>
</dbReference>
<evidence type="ECO:0000256" key="7">
    <source>
        <dbReference type="SAM" id="Phobius"/>
    </source>
</evidence>
<dbReference type="EMBL" id="SPKJ01000050">
    <property type="protein sequence ID" value="MYZ48860.1"/>
    <property type="molecule type" value="Genomic_DNA"/>
</dbReference>